<dbReference type="EMBL" id="CM047582">
    <property type="protein sequence ID" value="KAI9915090.1"/>
    <property type="molecule type" value="Genomic_DNA"/>
</dbReference>
<name>A0ACC0W8W5_9STRA</name>
<gene>
    <name evidence="1" type="ORF">PsorP6_008478</name>
</gene>
<sequence>MWRHKTFCGPYTLPHTVATRASSNFCWITERNWKRRRSPTRPHPCVEPCPKVGLTSSRYC</sequence>
<evidence type="ECO:0000313" key="2">
    <source>
        <dbReference type="Proteomes" id="UP001163321"/>
    </source>
</evidence>
<accession>A0ACC0W8W5</accession>
<organism evidence="1 2">
    <name type="scientific">Peronosclerospora sorghi</name>
    <dbReference type="NCBI Taxonomy" id="230839"/>
    <lineage>
        <taxon>Eukaryota</taxon>
        <taxon>Sar</taxon>
        <taxon>Stramenopiles</taxon>
        <taxon>Oomycota</taxon>
        <taxon>Peronosporomycetes</taxon>
        <taxon>Peronosporales</taxon>
        <taxon>Peronosporaceae</taxon>
        <taxon>Peronosclerospora</taxon>
    </lineage>
</organism>
<protein>
    <submittedName>
        <fullName evidence="1">Uncharacterized protein</fullName>
    </submittedName>
</protein>
<proteinExistence type="predicted"/>
<dbReference type="Proteomes" id="UP001163321">
    <property type="component" value="Chromosome 3"/>
</dbReference>
<keyword evidence="2" id="KW-1185">Reference proteome</keyword>
<evidence type="ECO:0000313" key="1">
    <source>
        <dbReference type="EMBL" id="KAI9915090.1"/>
    </source>
</evidence>
<reference evidence="1 2" key="1">
    <citation type="journal article" date="2022" name="bioRxiv">
        <title>The genome of the oomycete Peronosclerospora sorghi, a cosmopolitan pathogen of maize and sorghum, is inflated with dispersed pseudogenes.</title>
        <authorList>
            <person name="Fletcher K."/>
            <person name="Martin F."/>
            <person name="Isakeit T."/>
            <person name="Cavanaugh K."/>
            <person name="Magill C."/>
            <person name="Michelmore R."/>
        </authorList>
    </citation>
    <scope>NUCLEOTIDE SEQUENCE [LARGE SCALE GENOMIC DNA]</scope>
    <source>
        <strain evidence="1">P6</strain>
    </source>
</reference>
<comment type="caution">
    <text evidence="1">The sequence shown here is derived from an EMBL/GenBank/DDBJ whole genome shotgun (WGS) entry which is preliminary data.</text>
</comment>